<accession>A0A364KWR0</accession>
<dbReference type="EMBL" id="MIKG01000006">
    <property type="protein sequence ID" value="RAO67996.1"/>
    <property type="molecule type" value="Genomic_DNA"/>
</dbReference>
<protein>
    <submittedName>
        <fullName evidence="2">Uncharacterized protein</fullName>
    </submittedName>
</protein>
<sequence length="412" mass="46976">MPLFKINDHKKLKPAVSRQSRYIELCGDQKAVSLLQHSIRAVQIDCCFRFANTKWGHIDNASSGVIFIDLTIQQPEDCTLTNALTTITLTPADSKTSKAESEAQKKNETTKGDPISRPVPSSSSLEITEFYGPKAIYGKPREASYSTKYRFQPDISAPFVTIGGVGAEYTKESTDTRRWKFVGWRRGVVCEDDLTFRTRGRNKENSRSTDDTKVEKTRSTHPAAKYRQIFWRLEENQDETQVSRSPTLHTAFAFEHGNKPFFLDVEFEGKLRHRHHRALERLVFPPKKKKANARAKIDAEKLSRGFNEDLKSIALGLDDTMVETNNRSQGKGRDKITTSNVSHSRQKPIHNRKPRSNEQERYISHKSSALKSGRSQSGRDQGRDAVIQRIHNNDEDDTKARTNINGIYHQKE</sequence>
<dbReference type="STRING" id="1196081.A0A364KWR0"/>
<feature type="compositionally biased region" description="Polar residues" evidence="1">
    <location>
        <begin position="365"/>
        <end position="379"/>
    </location>
</feature>
<dbReference type="OrthoDB" id="3922785at2759"/>
<feature type="compositionally biased region" description="Basic and acidic residues" evidence="1">
    <location>
        <begin position="95"/>
        <end position="111"/>
    </location>
</feature>
<feature type="region of interest" description="Disordered" evidence="1">
    <location>
        <begin position="322"/>
        <end position="412"/>
    </location>
</feature>
<organism evidence="2 3">
    <name type="scientific">Talaromyces amestolkiae</name>
    <dbReference type="NCBI Taxonomy" id="1196081"/>
    <lineage>
        <taxon>Eukaryota</taxon>
        <taxon>Fungi</taxon>
        <taxon>Dikarya</taxon>
        <taxon>Ascomycota</taxon>
        <taxon>Pezizomycotina</taxon>
        <taxon>Eurotiomycetes</taxon>
        <taxon>Eurotiomycetidae</taxon>
        <taxon>Eurotiales</taxon>
        <taxon>Trichocomaceae</taxon>
        <taxon>Talaromyces</taxon>
        <taxon>Talaromyces sect. Talaromyces</taxon>
    </lineage>
</organism>
<feature type="region of interest" description="Disordered" evidence="1">
    <location>
        <begin position="201"/>
        <end position="221"/>
    </location>
</feature>
<dbReference type="GeneID" id="63793224"/>
<dbReference type="AlphaFoldDB" id="A0A364KWR0"/>
<evidence type="ECO:0000313" key="2">
    <source>
        <dbReference type="EMBL" id="RAO67996.1"/>
    </source>
</evidence>
<name>A0A364KWR0_TALAM</name>
<evidence type="ECO:0000313" key="3">
    <source>
        <dbReference type="Proteomes" id="UP000249363"/>
    </source>
</evidence>
<gene>
    <name evidence="2" type="ORF">BHQ10_004008</name>
</gene>
<feature type="region of interest" description="Disordered" evidence="1">
    <location>
        <begin position="94"/>
        <end position="123"/>
    </location>
</feature>
<reference evidence="2 3" key="1">
    <citation type="journal article" date="2017" name="Biotechnol. Biofuels">
        <title>Differential beta-glucosidase expression as a function of carbon source availability in Talaromyces amestolkiae: a genomic and proteomic approach.</title>
        <authorList>
            <person name="de Eugenio L.I."/>
            <person name="Mendez-Liter J.A."/>
            <person name="Nieto-Dominguez M."/>
            <person name="Alonso L."/>
            <person name="Gil-Munoz J."/>
            <person name="Barriuso J."/>
            <person name="Prieto A."/>
            <person name="Martinez M.J."/>
        </authorList>
    </citation>
    <scope>NUCLEOTIDE SEQUENCE [LARGE SCALE GENOMIC DNA]</scope>
    <source>
        <strain evidence="2 3">CIB</strain>
    </source>
</reference>
<comment type="caution">
    <text evidence="2">The sequence shown here is derived from an EMBL/GenBank/DDBJ whole genome shotgun (WGS) entry which is preliminary data.</text>
</comment>
<feature type="compositionally biased region" description="Basic residues" evidence="1">
    <location>
        <begin position="344"/>
        <end position="354"/>
    </location>
</feature>
<dbReference type="RefSeq" id="XP_040732512.1">
    <property type="nucleotide sequence ID" value="XM_040876328.1"/>
</dbReference>
<keyword evidence="3" id="KW-1185">Reference proteome</keyword>
<evidence type="ECO:0000256" key="1">
    <source>
        <dbReference type="SAM" id="MobiDB-lite"/>
    </source>
</evidence>
<proteinExistence type="predicted"/>
<feature type="compositionally biased region" description="Basic and acidic residues" evidence="1">
    <location>
        <begin position="201"/>
        <end position="218"/>
    </location>
</feature>
<dbReference type="Proteomes" id="UP000249363">
    <property type="component" value="Unassembled WGS sequence"/>
</dbReference>